<dbReference type="GO" id="GO:0008270">
    <property type="term" value="F:zinc ion binding"/>
    <property type="evidence" value="ECO:0007669"/>
    <property type="project" value="UniProtKB-KW"/>
</dbReference>
<dbReference type="AlphaFoldDB" id="A0A1B8PVI2"/>
<organism evidence="4 5">
    <name type="scientific">Moraxella lacunata</name>
    <dbReference type="NCBI Taxonomy" id="477"/>
    <lineage>
        <taxon>Bacteria</taxon>
        <taxon>Pseudomonadati</taxon>
        <taxon>Pseudomonadota</taxon>
        <taxon>Gammaproteobacteria</taxon>
        <taxon>Moraxellales</taxon>
        <taxon>Moraxellaceae</taxon>
        <taxon>Moraxella</taxon>
    </lineage>
</organism>
<accession>A0A1B8PVI2</accession>
<dbReference type="Proteomes" id="UP000092607">
    <property type="component" value="Unassembled WGS sequence"/>
</dbReference>
<gene>
    <name evidence="4" type="ORF">A9309_11290</name>
</gene>
<keyword evidence="1" id="KW-0862">Zinc</keyword>
<dbReference type="RefSeq" id="WP_065256998.1">
    <property type="nucleotide sequence ID" value="NZ_JARDJM010000014.1"/>
</dbReference>
<proteinExistence type="predicted"/>
<dbReference type="PROSITE" id="PS50966">
    <property type="entry name" value="ZF_SWIM"/>
    <property type="match status" value="1"/>
</dbReference>
<dbReference type="EMBL" id="LZMS01000106">
    <property type="protein sequence ID" value="OBX59515.1"/>
    <property type="molecule type" value="Genomic_DNA"/>
</dbReference>
<reference evidence="4 5" key="1">
    <citation type="submission" date="2016-06" db="EMBL/GenBank/DDBJ databases">
        <title>Draft genome of Moraxella lacunata CCUG 57757A.</title>
        <authorList>
            <person name="Salva-Serra F."/>
            <person name="Engstrom-Jakobsson H."/>
            <person name="Thorell K."/>
            <person name="Gonzales-Siles L."/>
            <person name="Karlsson R."/>
            <person name="Boulund F."/>
            <person name="Engstrand L."/>
            <person name="Kristiansson E."/>
            <person name="Moore E."/>
        </authorList>
    </citation>
    <scope>NUCLEOTIDE SEQUENCE [LARGE SCALE GENOMIC DNA]</scope>
    <source>
        <strain evidence="4 5">CCUG 57757A</strain>
    </source>
</reference>
<feature type="compositionally biased region" description="Basic and acidic residues" evidence="2">
    <location>
        <begin position="88"/>
        <end position="106"/>
    </location>
</feature>
<evidence type="ECO:0000313" key="5">
    <source>
        <dbReference type="Proteomes" id="UP000092607"/>
    </source>
</evidence>
<feature type="region of interest" description="Disordered" evidence="2">
    <location>
        <begin position="88"/>
        <end position="126"/>
    </location>
</feature>
<sequence>MSIYLSYDDDTLATFANMGLVRRAKKTIDDVVCVDIDTMTFETESFVVQLSNDGIQKATCTCPSHECCKHILASILFFQKNYANLDTKDNNKDNDKDNNNTKKDNTDNNTKNSKPKQKTTDKKTPTESLSALQDLLTLDPILLQKSVKKSERILAHTLYDDLIKDNVVSVIETNNKLTITLTHLDTSVYYFNGLSLSGMVSQLPDKQKTAYHLAIIASLFTMNNAPWQWTDDVNIVIQASFELSDDELAFIKELKQLCINFLKQGISHIAKESVLSLHLFNLQARTHQMPRLAGIIRRVYGAMMDLLTDDIHIKESMIFDELAFLYHYLQSFINSHHAKNQEQIDKLRGKVIKDYDEIGINKLIPLGGTWWQNKTGARGVDFCFWDCDNNELKSVTNGRANALDTTFTSHSAYQTGIWGASIDYLSRHIISLTHAKIADNGTLSPSELTRYRELGELKSLSVQAFLDNAKGIDDWQEIIGLIRPDSRLFLTYPNYLLLHPSDVSEIELDEINQQFFCQISDKNNRQLTLTLPVSPLFEKRLKNFGFWAKFHQIVSILTKVQIQDNEASFLPVALIISEPSGIYVFNLDFDYVPYAKQKQKYLDNLSGRIANLLAQKQKSRHTPINSDNLTIAVNQTLSIINFYANTGRHISQDDKDTLTSLGVYFYNMGIDIIHHAIKDMCQHDGNKDKLLRLRYLIGLLQLQRLALPIVDGESDYESD</sequence>
<keyword evidence="1" id="KW-0479">Metal-binding</keyword>
<dbReference type="Pfam" id="PF04434">
    <property type="entry name" value="SWIM"/>
    <property type="match status" value="1"/>
</dbReference>
<evidence type="ECO:0000256" key="1">
    <source>
        <dbReference type="PROSITE-ProRule" id="PRU00325"/>
    </source>
</evidence>
<dbReference type="OrthoDB" id="242553at2"/>
<protein>
    <recommendedName>
        <fullName evidence="3">SWIM-type domain-containing protein</fullName>
    </recommendedName>
</protein>
<evidence type="ECO:0000313" key="4">
    <source>
        <dbReference type="EMBL" id="OBX59515.1"/>
    </source>
</evidence>
<evidence type="ECO:0000259" key="3">
    <source>
        <dbReference type="PROSITE" id="PS50966"/>
    </source>
</evidence>
<comment type="caution">
    <text evidence="4">The sequence shown here is derived from an EMBL/GenBank/DDBJ whole genome shotgun (WGS) entry which is preliminary data.</text>
</comment>
<feature type="domain" description="SWIM-type" evidence="3">
    <location>
        <begin position="46"/>
        <end position="79"/>
    </location>
</feature>
<evidence type="ECO:0000256" key="2">
    <source>
        <dbReference type="SAM" id="MobiDB-lite"/>
    </source>
</evidence>
<name>A0A1B8PVI2_MORLA</name>
<dbReference type="InterPro" id="IPR007527">
    <property type="entry name" value="Znf_SWIM"/>
</dbReference>
<keyword evidence="1" id="KW-0863">Zinc-finger</keyword>